<dbReference type="PANTHER" id="PTHR31174:SF7">
    <property type="entry name" value="LATE EMBRYOGENESIS ABUNDANT PROTEIN 31-RELATED"/>
    <property type="match status" value="1"/>
</dbReference>
<feature type="domain" description="SMP" evidence="3">
    <location>
        <begin position="126"/>
        <end position="183"/>
    </location>
</feature>
<proteinExistence type="inferred from homology"/>
<keyword evidence="2" id="KW-0677">Repeat</keyword>
<evidence type="ECO:0000259" key="3">
    <source>
        <dbReference type="Pfam" id="PF04927"/>
    </source>
</evidence>
<name>A0A0D6QSH2_ARACU</name>
<sequence>MQEQKKQSYNDEEQYVITYGDVFEFSGELAREPITPTDATLSQSAEERAIGGAVAVMEAAGVMQAAADANERGGLVGRTRATLATNEGMTVTETVLPGNEAAAGHPVYSEFEPAPTEHPIAASDGITIGQALHAAAMTRGDEPIDDNDARAVQAAEKRATGFPALEKGGLAATAQAASELNPRVDDLGKTTISNVLMAASVDLPTDKEVTTEDAEKIMEAECRGGSGGHPRPGGIREAMKAAANLNEQMGAQLALPSYAVEDSGAKQRV</sequence>
<dbReference type="EMBL" id="GCKF01043441">
    <property type="protein sequence ID" value="JAG94467.1"/>
    <property type="molecule type" value="Transcribed_RNA"/>
</dbReference>
<protein>
    <recommendedName>
        <fullName evidence="3">SMP domain-containing protein</fullName>
    </recommendedName>
</protein>
<organism evidence="4">
    <name type="scientific">Araucaria cunninghamii</name>
    <name type="common">Hoop pine</name>
    <name type="synonym">Moreton Bay pine</name>
    <dbReference type="NCBI Taxonomy" id="56994"/>
    <lineage>
        <taxon>Eukaryota</taxon>
        <taxon>Viridiplantae</taxon>
        <taxon>Streptophyta</taxon>
        <taxon>Embryophyta</taxon>
        <taxon>Tracheophyta</taxon>
        <taxon>Spermatophyta</taxon>
        <taxon>Pinopsida</taxon>
        <taxon>Pinidae</taxon>
        <taxon>Conifers II</taxon>
        <taxon>Araucariales</taxon>
        <taxon>Araucariaceae</taxon>
        <taxon>Araucaria</taxon>
    </lineage>
</organism>
<dbReference type="PANTHER" id="PTHR31174">
    <property type="entry name" value="SEED MATURATION FAMILY PROTEIN"/>
    <property type="match status" value="1"/>
</dbReference>
<comment type="similarity">
    <text evidence="1">Belongs to the LEA type SMP family.</text>
</comment>
<dbReference type="InterPro" id="IPR042971">
    <property type="entry name" value="LEA_SMP"/>
</dbReference>
<evidence type="ECO:0000256" key="1">
    <source>
        <dbReference type="ARBA" id="ARBA00010733"/>
    </source>
</evidence>
<feature type="domain" description="SMP" evidence="3">
    <location>
        <begin position="190"/>
        <end position="248"/>
    </location>
</feature>
<dbReference type="AlphaFoldDB" id="A0A0D6QSH2"/>
<dbReference type="InterPro" id="IPR007011">
    <property type="entry name" value="LEA_SMP_dom"/>
</dbReference>
<evidence type="ECO:0000313" key="4">
    <source>
        <dbReference type="EMBL" id="JAG94467.1"/>
    </source>
</evidence>
<accession>A0A0D6QSH2</accession>
<evidence type="ECO:0000256" key="2">
    <source>
        <dbReference type="ARBA" id="ARBA00022737"/>
    </source>
</evidence>
<dbReference type="Pfam" id="PF04927">
    <property type="entry name" value="SMP"/>
    <property type="match status" value="3"/>
</dbReference>
<feature type="domain" description="SMP" evidence="3">
    <location>
        <begin position="17"/>
        <end position="72"/>
    </location>
</feature>
<reference evidence="4" key="1">
    <citation type="submission" date="2015-03" db="EMBL/GenBank/DDBJ databases">
        <title>A transcriptome of Araucaria cunninghamii, an australian fine timber species.</title>
        <authorList>
            <person name="Jing Yi C.J.Y."/>
            <person name="Yin San L.Y.S."/>
            <person name="Abdul Karim S.S."/>
            <person name="Wan Azmi N.N."/>
            <person name="Hercus R.R."/>
            <person name="Croft L.L."/>
        </authorList>
    </citation>
    <scope>NUCLEOTIDE SEQUENCE</scope>
    <source>
        <strain evidence="4">MI0301</strain>
        <tissue evidence="4">Leaf</tissue>
    </source>
</reference>